<proteinExistence type="predicted"/>
<keyword evidence="7 10" id="KW-0472">Membrane</keyword>
<feature type="transmembrane region" description="Helical" evidence="10">
    <location>
        <begin position="229"/>
        <end position="253"/>
    </location>
</feature>
<dbReference type="STRING" id="7234.B4GD96"/>
<evidence type="ECO:0000313" key="11">
    <source>
        <dbReference type="EMBL" id="EDW32591.1"/>
    </source>
</evidence>
<name>B4GD96_DROPE</name>
<dbReference type="HOGENOM" id="CLU_716252_0_0_1"/>
<evidence type="ECO:0000256" key="7">
    <source>
        <dbReference type="ARBA" id="ARBA00023136"/>
    </source>
</evidence>
<evidence type="ECO:0000256" key="10">
    <source>
        <dbReference type="SAM" id="Phobius"/>
    </source>
</evidence>
<evidence type="ECO:0000256" key="6">
    <source>
        <dbReference type="ARBA" id="ARBA00022989"/>
    </source>
</evidence>
<keyword evidence="4 10" id="KW-0812">Transmembrane</keyword>
<evidence type="ECO:0000256" key="5">
    <source>
        <dbReference type="ARBA" id="ARBA00022725"/>
    </source>
</evidence>
<evidence type="ECO:0000256" key="4">
    <source>
        <dbReference type="ARBA" id="ARBA00022692"/>
    </source>
</evidence>
<dbReference type="GO" id="GO:0005549">
    <property type="term" value="F:odorant binding"/>
    <property type="evidence" value="ECO:0007669"/>
    <property type="project" value="InterPro"/>
</dbReference>
<dbReference type="PhylomeDB" id="B4GD96"/>
<dbReference type="GO" id="GO:0007165">
    <property type="term" value="P:signal transduction"/>
    <property type="evidence" value="ECO:0007669"/>
    <property type="project" value="UniProtKB-KW"/>
</dbReference>
<feature type="transmembrane region" description="Helical" evidence="10">
    <location>
        <begin position="75"/>
        <end position="97"/>
    </location>
</feature>
<dbReference type="InterPro" id="IPR004117">
    <property type="entry name" value="7tm6_olfct_rcpt"/>
</dbReference>
<keyword evidence="8" id="KW-0675">Receptor</keyword>
<keyword evidence="12" id="KW-1185">Reference proteome</keyword>
<dbReference type="AlphaFoldDB" id="B4GD96"/>
<dbReference type="Proteomes" id="UP000008744">
    <property type="component" value="Unassembled WGS sequence"/>
</dbReference>
<evidence type="ECO:0000256" key="8">
    <source>
        <dbReference type="ARBA" id="ARBA00023170"/>
    </source>
</evidence>
<reference evidence="11 12" key="1">
    <citation type="journal article" date="2007" name="Nature">
        <title>Evolution of genes and genomes on the Drosophila phylogeny.</title>
        <authorList>
            <consortium name="Drosophila 12 Genomes Consortium"/>
            <person name="Clark A.G."/>
            <person name="Eisen M.B."/>
            <person name="Smith D.R."/>
            <person name="Bergman C.M."/>
            <person name="Oliver B."/>
            <person name="Markow T.A."/>
            <person name="Kaufman T.C."/>
            <person name="Kellis M."/>
            <person name="Gelbart W."/>
            <person name="Iyer V.N."/>
            <person name="Pollard D.A."/>
            <person name="Sackton T.B."/>
            <person name="Larracuente A.M."/>
            <person name="Singh N.D."/>
            <person name="Abad J.P."/>
            <person name="Abt D.N."/>
            <person name="Adryan B."/>
            <person name="Aguade M."/>
            <person name="Akashi H."/>
            <person name="Anderson W.W."/>
            <person name="Aquadro C.F."/>
            <person name="Ardell D.H."/>
            <person name="Arguello R."/>
            <person name="Artieri C.G."/>
            <person name="Barbash D.A."/>
            <person name="Barker D."/>
            <person name="Barsanti P."/>
            <person name="Batterham P."/>
            <person name="Batzoglou S."/>
            <person name="Begun D."/>
            <person name="Bhutkar A."/>
            <person name="Blanco E."/>
            <person name="Bosak S.A."/>
            <person name="Bradley R.K."/>
            <person name="Brand A.D."/>
            <person name="Brent M.R."/>
            <person name="Brooks A.N."/>
            <person name="Brown R.H."/>
            <person name="Butlin R.K."/>
            <person name="Caggese C."/>
            <person name="Calvi B.R."/>
            <person name="Bernardo de Carvalho A."/>
            <person name="Caspi A."/>
            <person name="Castrezana S."/>
            <person name="Celniker S.E."/>
            <person name="Chang J.L."/>
            <person name="Chapple C."/>
            <person name="Chatterji S."/>
            <person name="Chinwalla A."/>
            <person name="Civetta A."/>
            <person name="Clifton S.W."/>
            <person name="Comeron J.M."/>
            <person name="Costello J.C."/>
            <person name="Coyne J.A."/>
            <person name="Daub J."/>
            <person name="David R.G."/>
            <person name="Delcher A.L."/>
            <person name="Delehaunty K."/>
            <person name="Do C.B."/>
            <person name="Ebling H."/>
            <person name="Edwards K."/>
            <person name="Eickbush T."/>
            <person name="Evans J.D."/>
            <person name="Filipski A."/>
            <person name="Findeiss S."/>
            <person name="Freyhult E."/>
            <person name="Fulton L."/>
            <person name="Fulton R."/>
            <person name="Garcia A.C."/>
            <person name="Gardiner A."/>
            <person name="Garfield D.A."/>
            <person name="Garvin B.E."/>
            <person name="Gibson G."/>
            <person name="Gilbert D."/>
            <person name="Gnerre S."/>
            <person name="Godfrey J."/>
            <person name="Good R."/>
            <person name="Gotea V."/>
            <person name="Gravely B."/>
            <person name="Greenberg A.J."/>
            <person name="Griffiths-Jones S."/>
            <person name="Gross S."/>
            <person name="Guigo R."/>
            <person name="Gustafson E.A."/>
            <person name="Haerty W."/>
            <person name="Hahn M.W."/>
            <person name="Halligan D.L."/>
            <person name="Halpern A.L."/>
            <person name="Halter G.M."/>
            <person name="Han M.V."/>
            <person name="Heger A."/>
            <person name="Hillier L."/>
            <person name="Hinrichs A.S."/>
            <person name="Holmes I."/>
            <person name="Hoskins R.A."/>
            <person name="Hubisz M.J."/>
            <person name="Hultmark D."/>
            <person name="Huntley M.A."/>
            <person name="Jaffe D.B."/>
            <person name="Jagadeeshan S."/>
            <person name="Jeck W.R."/>
            <person name="Johnson J."/>
            <person name="Jones C.D."/>
            <person name="Jordan W.C."/>
            <person name="Karpen G.H."/>
            <person name="Kataoka E."/>
            <person name="Keightley P.D."/>
            <person name="Kheradpour P."/>
            <person name="Kirkness E.F."/>
            <person name="Koerich L.B."/>
            <person name="Kristiansen K."/>
            <person name="Kudrna D."/>
            <person name="Kulathinal R.J."/>
            <person name="Kumar S."/>
            <person name="Kwok R."/>
            <person name="Lander E."/>
            <person name="Langley C.H."/>
            <person name="Lapoint R."/>
            <person name="Lazzaro B.P."/>
            <person name="Lee S.J."/>
            <person name="Levesque L."/>
            <person name="Li R."/>
            <person name="Lin C.F."/>
            <person name="Lin M.F."/>
            <person name="Lindblad-Toh K."/>
            <person name="Llopart A."/>
            <person name="Long M."/>
            <person name="Low L."/>
            <person name="Lozovsky E."/>
            <person name="Lu J."/>
            <person name="Luo M."/>
            <person name="Machado C.A."/>
            <person name="Makalowski W."/>
            <person name="Marzo M."/>
            <person name="Matsuda M."/>
            <person name="Matzkin L."/>
            <person name="McAllister B."/>
            <person name="McBride C.S."/>
            <person name="McKernan B."/>
            <person name="McKernan K."/>
            <person name="Mendez-Lago M."/>
            <person name="Minx P."/>
            <person name="Mollenhauer M.U."/>
            <person name="Montooth K."/>
            <person name="Mount S.M."/>
            <person name="Mu X."/>
            <person name="Myers E."/>
            <person name="Negre B."/>
            <person name="Newfeld S."/>
            <person name="Nielsen R."/>
            <person name="Noor M.A."/>
            <person name="O'Grady P."/>
            <person name="Pachter L."/>
            <person name="Papaceit M."/>
            <person name="Parisi M.J."/>
            <person name="Parisi M."/>
            <person name="Parts L."/>
            <person name="Pedersen J.S."/>
            <person name="Pesole G."/>
            <person name="Phillippy A.M."/>
            <person name="Ponting C.P."/>
            <person name="Pop M."/>
            <person name="Porcelli D."/>
            <person name="Powell J.R."/>
            <person name="Prohaska S."/>
            <person name="Pruitt K."/>
            <person name="Puig M."/>
            <person name="Quesneville H."/>
            <person name="Ram K.R."/>
            <person name="Rand D."/>
            <person name="Rasmussen M.D."/>
            <person name="Reed L.K."/>
            <person name="Reenan R."/>
            <person name="Reily A."/>
            <person name="Remington K.A."/>
            <person name="Rieger T.T."/>
            <person name="Ritchie M.G."/>
            <person name="Robin C."/>
            <person name="Rogers Y.H."/>
            <person name="Rohde C."/>
            <person name="Rozas J."/>
            <person name="Rubenfield M.J."/>
            <person name="Ruiz A."/>
            <person name="Russo S."/>
            <person name="Salzberg S.L."/>
            <person name="Sanchez-Gracia A."/>
            <person name="Saranga D.J."/>
            <person name="Sato H."/>
            <person name="Schaeffer S.W."/>
            <person name="Schatz M.C."/>
            <person name="Schlenke T."/>
            <person name="Schwartz R."/>
            <person name="Segarra C."/>
            <person name="Singh R.S."/>
            <person name="Sirot L."/>
            <person name="Sirota M."/>
            <person name="Sisneros N.B."/>
            <person name="Smith C.D."/>
            <person name="Smith T.F."/>
            <person name="Spieth J."/>
            <person name="Stage D.E."/>
            <person name="Stark A."/>
            <person name="Stephan W."/>
            <person name="Strausberg R.L."/>
            <person name="Strempel S."/>
            <person name="Sturgill D."/>
            <person name="Sutton G."/>
            <person name="Sutton G.G."/>
            <person name="Tao W."/>
            <person name="Teichmann S."/>
            <person name="Tobari Y.N."/>
            <person name="Tomimura Y."/>
            <person name="Tsolas J.M."/>
            <person name="Valente V.L."/>
            <person name="Venter E."/>
            <person name="Venter J.C."/>
            <person name="Vicario S."/>
            <person name="Vieira F.G."/>
            <person name="Vilella A.J."/>
            <person name="Villasante A."/>
            <person name="Walenz B."/>
            <person name="Wang J."/>
            <person name="Wasserman M."/>
            <person name="Watts T."/>
            <person name="Wilson D."/>
            <person name="Wilson R.K."/>
            <person name="Wing R.A."/>
            <person name="Wolfner M.F."/>
            <person name="Wong A."/>
            <person name="Wong G.K."/>
            <person name="Wu C.I."/>
            <person name="Wu G."/>
            <person name="Yamamoto D."/>
            <person name="Yang H.P."/>
            <person name="Yang S.P."/>
            <person name="Yorke J.A."/>
            <person name="Yoshida K."/>
            <person name="Zdobnov E."/>
            <person name="Zhang P."/>
            <person name="Zhang Y."/>
            <person name="Zimin A.V."/>
            <person name="Baldwin J."/>
            <person name="Abdouelleil A."/>
            <person name="Abdulkadir J."/>
            <person name="Abebe A."/>
            <person name="Abera B."/>
            <person name="Abreu J."/>
            <person name="Acer S.C."/>
            <person name="Aftuck L."/>
            <person name="Alexander A."/>
            <person name="An P."/>
            <person name="Anderson E."/>
            <person name="Anderson S."/>
            <person name="Arachi H."/>
            <person name="Azer M."/>
            <person name="Bachantsang P."/>
            <person name="Barry A."/>
            <person name="Bayul T."/>
            <person name="Berlin A."/>
            <person name="Bessette D."/>
            <person name="Bloom T."/>
            <person name="Blye J."/>
            <person name="Boguslavskiy L."/>
            <person name="Bonnet C."/>
            <person name="Boukhgalter B."/>
            <person name="Bourzgui I."/>
            <person name="Brown A."/>
            <person name="Cahill P."/>
            <person name="Channer S."/>
            <person name="Cheshatsang Y."/>
            <person name="Chuda L."/>
            <person name="Citroen M."/>
            <person name="Collymore A."/>
            <person name="Cooke P."/>
            <person name="Costello M."/>
            <person name="D'Aco K."/>
            <person name="Daza R."/>
            <person name="De Haan G."/>
            <person name="DeGray S."/>
            <person name="DeMaso C."/>
            <person name="Dhargay N."/>
            <person name="Dooley K."/>
            <person name="Dooley E."/>
            <person name="Doricent M."/>
            <person name="Dorje P."/>
            <person name="Dorjee K."/>
            <person name="Dupes A."/>
            <person name="Elong R."/>
            <person name="Falk J."/>
            <person name="Farina A."/>
            <person name="Faro S."/>
            <person name="Ferguson D."/>
            <person name="Fisher S."/>
            <person name="Foley C.D."/>
            <person name="Franke A."/>
            <person name="Friedrich D."/>
            <person name="Gadbois L."/>
            <person name="Gearin G."/>
            <person name="Gearin C.R."/>
            <person name="Giannoukos G."/>
            <person name="Goode T."/>
            <person name="Graham J."/>
            <person name="Grandbois E."/>
            <person name="Grewal S."/>
            <person name="Gyaltsen K."/>
            <person name="Hafez N."/>
            <person name="Hagos B."/>
            <person name="Hall J."/>
            <person name="Henson C."/>
            <person name="Hollinger A."/>
            <person name="Honan T."/>
            <person name="Huard M.D."/>
            <person name="Hughes L."/>
            <person name="Hurhula B."/>
            <person name="Husby M.E."/>
            <person name="Kamat A."/>
            <person name="Kanga B."/>
            <person name="Kashin S."/>
            <person name="Khazanovich D."/>
            <person name="Kisner P."/>
            <person name="Lance K."/>
            <person name="Lara M."/>
            <person name="Lee W."/>
            <person name="Lennon N."/>
            <person name="Letendre F."/>
            <person name="LeVine R."/>
            <person name="Lipovsky A."/>
            <person name="Liu X."/>
            <person name="Liu J."/>
            <person name="Liu S."/>
            <person name="Lokyitsang T."/>
            <person name="Lokyitsang Y."/>
            <person name="Lubonja R."/>
            <person name="Lui A."/>
            <person name="MacDonald P."/>
            <person name="Magnisalis V."/>
            <person name="Maru K."/>
            <person name="Matthews C."/>
            <person name="McCusker W."/>
            <person name="McDonough S."/>
            <person name="Mehta T."/>
            <person name="Meldrim J."/>
            <person name="Meneus L."/>
            <person name="Mihai O."/>
            <person name="Mihalev A."/>
            <person name="Mihova T."/>
            <person name="Mittelman R."/>
            <person name="Mlenga V."/>
            <person name="Montmayeur A."/>
            <person name="Mulrain L."/>
            <person name="Navidi A."/>
            <person name="Naylor J."/>
            <person name="Negash T."/>
            <person name="Nguyen T."/>
            <person name="Nguyen N."/>
            <person name="Nicol R."/>
            <person name="Norbu C."/>
            <person name="Norbu N."/>
            <person name="Novod N."/>
            <person name="O'Neill B."/>
            <person name="Osman S."/>
            <person name="Markiewicz E."/>
            <person name="Oyono O.L."/>
            <person name="Patti C."/>
            <person name="Phunkhang P."/>
            <person name="Pierre F."/>
            <person name="Priest M."/>
            <person name="Raghuraman S."/>
            <person name="Rege F."/>
            <person name="Reyes R."/>
            <person name="Rise C."/>
            <person name="Rogov P."/>
            <person name="Ross K."/>
            <person name="Ryan E."/>
            <person name="Settipalli S."/>
            <person name="Shea T."/>
            <person name="Sherpa N."/>
            <person name="Shi L."/>
            <person name="Shih D."/>
            <person name="Sparrow T."/>
            <person name="Spaulding J."/>
            <person name="Stalker J."/>
            <person name="Stange-Thomann N."/>
            <person name="Stavropoulos S."/>
            <person name="Stone C."/>
            <person name="Strader C."/>
            <person name="Tesfaye S."/>
            <person name="Thomson T."/>
            <person name="Thoulutsang Y."/>
            <person name="Thoulutsang D."/>
            <person name="Topham K."/>
            <person name="Topping I."/>
            <person name="Tsamla T."/>
            <person name="Vassiliev H."/>
            <person name="Vo A."/>
            <person name="Wangchuk T."/>
            <person name="Wangdi T."/>
            <person name="Weiand M."/>
            <person name="Wilkinson J."/>
            <person name="Wilson A."/>
            <person name="Yadav S."/>
            <person name="Young G."/>
            <person name="Yu Q."/>
            <person name="Zembek L."/>
            <person name="Zhong D."/>
            <person name="Zimmer A."/>
            <person name="Zwirko Z."/>
            <person name="Jaffe D.B."/>
            <person name="Alvarez P."/>
            <person name="Brockman W."/>
            <person name="Butler J."/>
            <person name="Chin C."/>
            <person name="Gnerre S."/>
            <person name="Grabherr M."/>
            <person name="Kleber M."/>
            <person name="Mauceli E."/>
            <person name="MacCallum I."/>
        </authorList>
    </citation>
    <scope>NUCLEOTIDE SEQUENCE [LARGE SCALE GENOMIC DNA]</scope>
    <source>
        <strain evidence="12">MSH-3 / Tucson 14011-0111.49</strain>
    </source>
</reference>
<dbReference type="OMA" id="CWATTIM"/>
<organism evidence="12">
    <name type="scientific">Drosophila persimilis</name>
    <name type="common">Fruit fly</name>
    <dbReference type="NCBI Taxonomy" id="7234"/>
    <lineage>
        <taxon>Eukaryota</taxon>
        <taxon>Metazoa</taxon>
        <taxon>Ecdysozoa</taxon>
        <taxon>Arthropoda</taxon>
        <taxon>Hexapoda</taxon>
        <taxon>Insecta</taxon>
        <taxon>Pterygota</taxon>
        <taxon>Neoptera</taxon>
        <taxon>Endopterygota</taxon>
        <taxon>Diptera</taxon>
        <taxon>Brachycera</taxon>
        <taxon>Muscomorpha</taxon>
        <taxon>Ephydroidea</taxon>
        <taxon>Drosophilidae</taxon>
        <taxon>Drosophila</taxon>
        <taxon>Sophophora</taxon>
    </lineage>
</organism>
<evidence type="ECO:0000313" key="12">
    <source>
        <dbReference type="Proteomes" id="UP000008744"/>
    </source>
</evidence>
<keyword evidence="9" id="KW-0807">Transducer</keyword>
<keyword evidence="2" id="KW-1003">Cell membrane</keyword>
<dbReference type="GO" id="GO:0004984">
    <property type="term" value="F:olfactory receptor activity"/>
    <property type="evidence" value="ECO:0007669"/>
    <property type="project" value="InterPro"/>
</dbReference>
<keyword evidence="3" id="KW-0716">Sensory transduction</keyword>
<dbReference type="PANTHER" id="PTHR21137">
    <property type="entry name" value="ODORANT RECEPTOR"/>
    <property type="match status" value="1"/>
</dbReference>
<evidence type="ECO:0000256" key="3">
    <source>
        <dbReference type="ARBA" id="ARBA00022606"/>
    </source>
</evidence>
<evidence type="ECO:0000256" key="1">
    <source>
        <dbReference type="ARBA" id="ARBA00004651"/>
    </source>
</evidence>
<gene>
    <name evidence="11" type="primary">Dper\GL11721</name>
    <name evidence="11" type="ORF">Dper_GL11721</name>
</gene>
<accession>B4GD96</accession>
<feature type="transmembrane region" description="Helical" evidence="10">
    <location>
        <begin position="43"/>
        <end position="63"/>
    </location>
</feature>
<evidence type="ECO:0000256" key="9">
    <source>
        <dbReference type="ARBA" id="ARBA00023224"/>
    </source>
</evidence>
<dbReference type="Pfam" id="PF02949">
    <property type="entry name" value="7tm_6"/>
    <property type="match status" value="1"/>
</dbReference>
<protein>
    <submittedName>
        <fullName evidence="11">GL11721</fullName>
    </submittedName>
</protein>
<sequence length="322" mass="38025">MFRVKELLLPRAIFKSHILGLHLRGIIMYGYVAEKYQRWPLLSLVRCIIFMVSIWVSTVTMLARVFQGFENPNDGVLCWATTIMYISLSISVLNSFVQRKRVIGMVRAIHEDIQKLMKEADDQELVYPFGDVYNNFVFGLFGAWYALGLGINTIPLWNSFIVCLIKYVHLKLLILKKRVTEMEITRFNPLLDLDRLTPAQLNRWRMRLIKEFVKEHLKIRRFVQELEQLICLPVLIDFIFFAISICFELYALIVGHDDLCFAYYSTPWYEYDPPMKRTILFMMMHAQSPLRIRALMFPVDLKTFLDIVLGAYNYFNILRGLY</sequence>
<dbReference type="OrthoDB" id="7281178at2759"/>
<comment type="subcellular location">
    <subcellularLocation>
        <location evidence="1">Cell membrane</location>
        <topology evidence="1">Multi-pass membrane protein</topology>
    </subcellularLocation>
</comment>
<dbReference type="PANTHER" id="PTHR21137:SF40">
    <property type="entry name" value="ODORANT RECEPTOR 56A"/>
    <property type="match status" value="1"/>
</dbReference>
<evidence type="ECO:0000256" key="2">
    <source>
        <dbReference type="ARBA" id="ARBA00022475"/>
    </source>
</evidence>
<feature type="transmembrane region" description="Helical" evidence="10">
    <location>
        <begin position="143"/>
        <end position="168"/>
    </location>
</feature>
<keyword evidence="6 10" id="KW-1133">Transmembrane helix</keyword>
<keyword evidence="5" id="KW-0552">Olfaction</keyword>
<dbReference type="GO" id="GO:0005886">
    <property type="term" value="C:plasma membrane"/>
    <property type="evidence" value="ECO:0007669"/>
    <property type="project" value="UniProtKB-SubCell"/>
</dbReference>
<dbReference type="EMBL" id="CH479181">
    <property type="protein sequence ID" value="EDW32591.1"/>
    <property type="molecule type" value="Genomic_DNA"/>
</dbReference>
<dbReference type="eggNOG" id="ENOG502T0RU">
    <property type="taxonomic scope" value="Eukaryota"/>
</dbReference>